<dbReference type="InterPro" id="IPR001610">
    <property type="entry name" value="PAC"/>
</dbReference>
<evidence type="ECO:0000313" key="13">
    <source>
        <dbReference type="Proteomes" id="UP000514509"/>
    </source>
</evidence>
<dbReference type="InterPro" id="IPR013655">
    <property type="entry name" value="PAS_fold_3"/>
</dbReference>
<dbReference type="Pfam" id="PF08448">
    <property type="entry name" value="PAS_4"/>
    <property type="match status" value="2"/>
</dbReference>
<dbReference type="FunFam" id="3.30.565.10:FF:000010">
    <property type="entry name" value="Sensor histidine kinase RcsC"/>
    <property type="match status" value="1"/>
</dbReference>
<dbReference type="InterPro" id="IPR000014">
    <property type="entry name" value="PAS"/>
</dbReference>
<dbReference type="Pfam" id="PF08447">
    <property type="entry name" value="PAS_3"/>
    <property type="match status" value="2"/>
</dbReference>
<comment type="catalytic activity">
    <reaction evidence="1">
        <text>ATP + protein L-histidine = ADP + protein N-phospho-L-histidine.</text>
        <dbReference type="EC" id="2.7.13.3"/>
    </reaction>
</comment>
<feature type="domain" description="PAS" evidence="10">
    <location>
        <begin position="334"/>
        <end position="376"/>
    </location>
</feature>
<keyword evidence="6" id="KW-0902">Two-component regulatory system</keyword>
<dbReference type="Gene3D" id="3.30.450.20">
    <property type="entry name" value="PAS domain"/>
    <property type="match status" value="5"/>
</dbReference>
<dbReference type="SMART" id="SM00387">
    <property type="entry name" value="HATPase_c"/>
    <property type="match status" value="1"/>
</dbReference>
<dbReference type="Gene3D" id="1.10.287.130">
    <property type="match status" value="1"/>
</dbReference>
<organism evidence="12 13">
    <name type="scientific">Adhaeribacter radiodurans</name>
    <dbReference type="NCBI Taxonomy" id="2745197"/>
    <lineage>
        <taxon>Bacteria</taxon>
        <taxon>Pseudomonadati</taxon>
        <taxon>Bacteroidota</taxon>
        <taxon>Cytophagia</taxon>
        <taxon>Cytophagales</taxon>
        <taxon>Hymenobacteraceae</taxon>
        <taxon>Adhaeribacter</taxon>
    </lineage>
</organism>
<dbReference type="CDD" id="cd17546">
    <property type="entry name" value="REC_hyHK_CKI1_RcsC-like"/>
    <property type="match status" value="1"/>
</dbReference>
<dbReference type="PRINTS" id="PR00344">
    <property type="entry name" value="BCTRLSENSOR"/>
</dbReference>
<evidence type="ECO:0000256" key="4">
    <source>
        <dbReference type="ARBA" id="ARBA00022679"/>
    </source>
</evidence>
<dbReference type="NCBIfam" id="TIGR00229">
    <property type="entry name" value="sensory_box"/>
    <property type="match status" value="4"/>
</dbReference>
<dbReference type="PANTHER" id="PTHR45339:SF1">
    <property type="entry name" value="HYBRID SIGNAL TRANSDUCTION HISTIDINE KINASE J"/>
    <property type="match status" value="1"/>
</dbReference>
<dbReference type="InterPro" id="IPR003594">
    <property type="entry name" value="HATPase_dom"/>
</dbReference>
<dbReference type="PANTHER" id="PTHR45339">
    <property type="entry name" value="HYBRID SIGNAL TRANSDUCTION HISTIDINE KINASE J"/>
    <property type="match status" value="1"/>
</dbReference>
<dbReference type="PROSITE" id="PS50110">
    <property type="entry name" value="RESPONSE_REGULATORY"/>
    <property type="match status" value="1"/>
</dbReference>
<feature type="domain" description="Response regulatory" evidence="9">
    <location>
        <begin position="1074"/>
        <end position="1191"/>
    </location>
</feature>
<dbReference type="SMART" id="SM00086">
    <property type="entry name" value="PAC"/>
    <property type="match status" value="3"/>
</dbReference>
<reference evidence="12 13" key="2">
    <citation type="submission" date="2020-08" db="EMBL/GenBank/DDBJ databases">
        <title>Adhaeribacter dokdonensis sp. nov., isolated from the rhizosphere of Elymus tsukushiensis, a plant native to the Dokdo Islands, Republic of Korea.</title>
        <authorList>
            <person name="Ghim S.Y."/>
        </authorList>
    </citation>
    <scope>NUCLEOTIDE SEQUENCE [LARGE SCALE GENOMIC DNA]</scope>
    <source>
        <strain evidence="12 13">KUDC8001</strain>
    </source>
</reference>
<dbReference type="SUPFAM" id="SSF55781">
    <property type="entry name" value="GAF domain-like"/>
    <property type="match status" value="1"/>
</dbReference>
<dbReference type="Proteomes" id="UP000514509">
    <property type="component" value="Chromosome"/>
</dbReference>
<dbReference type="InterPro" id="IPR000700">
    <property type="entry name" value="PAS-assoc_C"/>
</dbReference>
<dbReference type="SMART" id="SM00091">
    <property type="entry name" value="PAS"/>
    <property type="match status" value="4"/>
</dbReference>
<keyword evidence="3 7" id="KW-0597">Phosphoprotein</keyword>
<evidence type="ECO:0000256" key="1">
    <source>
        <dbReference type="ARBA" id="ARBA00000085"/>
    </source>
</evidence>
<feature type="domain" description="PAC" evidence="11">
    <location>
        <begin position="503"/>
        <end position="555"/>
    </location>
</feature>
<dbReference type="SUPFAM" id="SSF55874">
    <property type="entry name" value="ATPase domain of HSP90 chaperone/DNA topoisomerase II/histidine kinase"/>
    <property type="match status" value="1"/>
</dbReference>
<evidence type="ECO:0000313" key="12">
    <source>
        <dbReference type="EMBL" id="QMU27628.1"/>
    </source>
</evidence>
<dbReference type="GO" id="GO:0000155">
    <property type="term" value="F:phosphorelay sensor kinase activity"/>
    <property type="evidence" value="ECO:0007669"/>
    <property type="project" value="InterPro"/>
</dbReference>
<dbReference type="InterPro" id="IPR004358">
    <property type="entry name" value="Sig_transdc_His_kin-like_C"/>
</dbReference>
<dbReference type="RefSeq" id="WP_182414823.1">
    <property type="nucleotide sequence ID" value="NZ_CP055153.1"/>
</dbReference>
<dbReference type="InterPro" id="IPR003661">
    <property type="entry name" value="HisK_dim/P_dom"/>
</dbReference>
<evidence type="ECO:0000259" key="11">
    <source>
        <dbReference type="PROSITE" id="PS50113"/>
    </source>
</evidence>
<dbReference type="SMART" id="SM00448">
    <property type="entry name" value="REC"/>
    <property type="match status" value="1"/>
</dbReference>
<dbReference type="Gene3D" id="3.30.565.10">
    <property type="entry name" value="Histidine kinase-like ATPase, C-terminal domain"/>
    <property type="match status" value="1"/>
</dbReference>
<dbReference type="PROSITE" id="PS50113">
    <property type="entry name" value="PAC"/>
    <property type="match status" value="3"/>
</dbReference>
<dbReference type="KEGG" id="add:HUW48_06020"/>
<dbReference type="InterPro" id="IPR003018">
    <property type="entry name" value="GAF"/>
</dbReference>
<evidence type="ECO:0000256" key="6">
    <source>
        <dbReference type="ARBA" id="ARBA00023012"/>
    </source>
</evidence>
<dbReference type="InterPro" id="IPR029016">
    <property type="entry name" value="GAF-like_dom_sf"/>
</dbReference>
<evidence type="ECO:0000256" key="2">
    <source>
        <dbReference type="ARBA" id="ARBA00012438"/>
    </source>
</evidence>
<dbReference type="PROSITE" id="PS50109">
    <property type="entry name" value="HIS_KIN"/>
    <property type="match status" value="1"/>
</dbReference>
<sequence length="1199" mass="136600">MLDSKFTFHTPQEEKERLHVLHQYEILDTEAEADFDAITKLAAYVCNTPISHISLIDQNCQWFKSAIGMDLTPTPRDTSFCQYTILNDDILEINDAHQDTLFSTYPSVLGDPHIRFYAGAPLISPGGYRIGALCVIDSTPKTLNDAQRHALQTLAREVVSHLELRRHRKNLELENNRLHLYQMLFNYSSEMMCIIDINTKRLLEVNAAFESIMGYSAHDLIGNSIDEFIHPDDKSHWMDLLEELPYHKAVESETRYFAKDGTIRWLSWNAQAVNGKLFAIARDITKLRRTGSENLNLEHLLIHVLDNSPSGICAFRSIRNKAGEILDFEWTMLNHATENIIGKKANELIGQSVSSLAGPVNTEIVLPLFKQVIEENLPLYQDQVFFDLEGKKHWLQLIANKLEDGLILILNNISERKLGEEKLEQQRTFYESILNNIPSDIAVLDQQQRYMFLNPMAVKDPEVRAWMIGKNDREYCTYRNRDIQIAYQREQAFNQAICEKQIVHWEDVSVKANQKPKYHLRRFNPIFDQTGNLQFVIGYGFDITDRKEMETELHYQKELVQQVIDTNPNLIYLKDNAGKFTLVNRAFANFLGFPADYLIGRTSQEFESTPEEAALSLEQDRQVLETGQTVEINEMHVISSQDGKRSCYHLLKVPFIQKDNQAQVLCIATDITEAKKAEHKLLENRNLLNESQQIAHLGSWSINLKTEEVVWSEEAFRISGFEPREKALSMEEYLTILHPDDVPLLIEKLELAITEHQSYAIELRLILPSGNLRYTCVLGRIEFDEVGQPSRLLGTVQDITDRKQIEQELIKAKEQAEELVRAKEMFLSTMSHEIRTPLNAVIGISHLLLQENPKSEQIENLKILRLSSENLLVLINDILDYSKIEAGKISFEKIDFNLSELIKNIRHSFGYQANEKDLKIRACLDNTLPAVIAGDPVRLNQIISNLLSNAIKFTAQGTITIDVILERETADQIEISFSVTDTGIGIPADKLDLIFESFTQAQSDTTRKFGGTGLGLTITKRLVELQGGRITVESTEAKGSTFTVTLAFTKRLQQVAPPDLYYATGTFQNLDHLRLLLVEDNEINQLVATRFLENWGITPDCAINGKIAVEKVQQQPYDIILMDLQMPVMDGFEATQLIRKMGGRNAEVPIIALTANVMPDARQKALQVGMNDFVSKPIDPAELHLKISKHTQSEILSKI</sequence>
<proteinExistence type="predicted"/>
<feature type="domain" description="PAC" evidence="11">
    <location>
        <begin position="631"/>
        <end position="683"/>
    </location>
</feature>
<dbReference type="Gene3D" id="3.30.450.40">
    <property type="match status" value="1"/>
</dbReference>
<feature type="domain" description="PAC" evidence="11">
    <location>
        <begin position="759"/>
        <end position="811"/>
    </location>
</feature>
<evidence type="ECO:0000259" key="8">
    <source>
        <dbReference type="PROSITE" id="PS50109"/>
    </source>
</evidence>
<dbReference type="CDD" id="cd16922">
    <property type="entry name" value="HATPase_EvgS-ArcB-TorS-like"/>
    <property type="match status" value="1"/>
</dbReference>
<dbReference type="SUPFAM" id="SSF55785">
    <property type="entry name" value="PYP-like sensor domain (PAS domain)"/>
    <property type="match status" value="5"/>
</dbReference>
<dbReference type="Pfam" id="PF02518">
    <property type="entry name" value="HATPase_c"/>
    <property type="match status" value="1"/>
</dbReference>
<feature type="modified residue" description="4-aspartylphosphate" evidence="7">
    <location>
        <position position="1123"/>
    </location>
</feature>
<dbReference type="InterPro" id="IPR005467">
    <property type="entry name" value="His_kinase_dom"/>
</dbReference>
<dbReference type="InterPro" id="IPR011006">
    <property type="entry name" value="CheY-like_superfamily"/>
</dbReference>
<evidence type="ECO:0000259" key="9">
    <source>
        <dbReference type="PROSITE" id="PS50110"/>
    </source>
</evidence>
<keyword evidence="4" id="KW-0808">Transferase</keyword>
<dbReference type="AlphaFoldDB" id="A0A7L7L487"/>
<evidence type="ECO:0000256" key="7">
    <source>
        <dbReference type="PROSITE-ProRule" id="PRU00169"/>
    </source>
</evidence>
<dbReference type="EMBL" id="CP055153">
    <property type="protein sequence ID" value="QMU27628.1"/>
    <property type="molecule type" value="Genomic_DNA"/>
</dbReference>
<dbReference type="CDD" id="cd00082">
    <property type="entry name" value="HisKA"/>
    <property type="match status" value="1"/>
</dbReference>
<dbReference type="PROSITE" id="PS50112">
    <property type="entry name" value="PAS"/>
    <property type="match status" value="4"/>
</dbReference>
<feature type="domain" description="PAS" evidence="10">
    <location>
        <begin position="711"/>
        <end position="756"/>
    </location>
</feature>
<keyword evidence="5" id="KW-0418">Kinase</keyword>
<name>A0A7L7L487_9BACT</name>
<feature type="domain" description="PAS" evidence="10">
    <location>
        <begin position="556"/>
        <end position="627"/>
    </location>
</feature>
<dbReference type="InterPro" id="IPR001789">
    <property type="entry name" value="Sig_transdc_resp-reg_receiver"/>
</dbReference>
<dbReference type="InterPro" id="IPR013656">
    <property type="entry name" value="PAS_4"/>
</dbReference>
<evidence type="ECO:0000256" key="3">
    <source>
        <dbReference type="ARBA" id="ARBA00022553"/>
    </source>
</evidence>
<feature type="domain" description="PAS" evidence="10">
    <location>
        <begin position="177"/>
        <end position="253"/>
    </location>
</feature>
<dbReference type="Gene3D" id="2.10.70.100">
    <property type="match status" value="1"/>
</dbReference>
<dbReference type="SUPFAM" id="SSF47384">
    <property type="entry name" value="Homodimeric domain of signal transducing histidine kinase"/>
    <property type="match status" value="1"/>
</dbReference>
<dbReference type="SUPFAM" id="SSF52172">
    <property type="entry name" value="CheY-like"/>
    <property type="match status" value="1"/>
</dbReference>
<evidence type="ECO:0000259" key="10">
    <source>
        <dbReference type="PROSITE" id="PS50112"/>
    </source>
</evidence>
<keyword evidence="13" id="KW-1185">Reference proteome</keyword>
<dbReference type="InterPro" id="IPR036890">
    <property type="entry name" value="HATPase_C_sf"/>
</dbReference>
<feature type="domain" description="Histidine kinase" evidence="8">
    <location>
        <begin position="829"/>
        <end position="1050"/>
    </location>
</feature>
<protein>
    <recommendedName>
        <fullName evidence="2">histidine kinase</fullName>
        <ecNumber evidence="2">2.7.13.3</ecNumber>
    </recommendedName>
</protein>
<reference evidence="12 13" key="1">
    <citation type="submission" date="2020-06" db="EMBL/GenBank/DDBJ databases">
        <authorList>
            <person name="Hwang Y.J."/>
        </authorList>
    </citation>
    <scope>NUCLEOTIDE SEQUENCE [LARGE SCALE GENOMIC DNA]</scope>
    <source>
        <strain evidence="12 13">KUDC8001</strain>
    </source>
</reference>
<dbReference type="SMART" id="SM00388">
    <property type="entry name" value="HisKA"/>
    <property type="match status" value="1"/>
</dbReference>
<dbReference type="SMART" id="SM00065">
    <property type="entry name" value="GAF"/>
    <property type="match status" value="1"/>
</dbReference>
<dbReference type="Pfam" id="PF00072">
    <property type="entry name" value="Response_reg"/>
    <property type="match status" value="1"/>
</dbReference>
<dbReference type="EC" id="2.7.13.3" evidence="2"/>
<evidence type="ECO:0000256" key="5">
    <source>
        <dbReference type="ARBA" id="ARBA00022777"/>
    </source>
</evidence>
<dbReference type="Pfam" id="PF00512">
    <property type="entry name" value="HisKA"/>
    <property type="match status" value="1"/>
</dbReference>
<dbReference type="CDD" id="cd00130">
    <property type="entry name" value="PAS"/>
    <property type="match status" value="3"/>
</dbReference>
<dbReference type="InterPro" id="IPR036097">
    <property type="entry name" value="HisK_dim/P_sf"/>
</dbReference>
<dbReference type="InterPro" id="IPR035965">
    <property type="entry name" value="PAS-like_dom_sf"/>
</dbReference>
<dbReference type="Pfam" id="PF01590">
    <property type="entry name" value="GAF"/>
    <property type="match status" value="1"/>
</dbReference>
<gene>
    <name evidence="12" type="ORF">HUW48_06020</name>
</gene>
<dbReference type="Gene3D" id="3.40.50.2300">
    <property type="match status" value="1"/>
</dbReference>
<accession>A0A7L7L487</accession>